<comment type="caution">
    <text evidence="2">The sequence shown here is derived from an EMBL/GenBank/DDBJ whole genome shotgun (WGS) entry which is preliminary data.</text>
</comment>
<feature type="region of interest" description="Disordered" evidence="1">
    <location>
        <begin position="20"/>
        <end position="39"/>
    </location>
</feature>
<gene>
    <name evidence="2" type="ORF">PF010_g24287</name>
</gene>
<reference evidence="2 3" key="1">
    <citation type="submission" date="2018-09" db="EMBL/GenBank/DDBJ databases">
        <title>Genomic investigation of the strawberry pathogen Phytophthora fragariae indicates pathogenicity is determined by transcriptional variation in three key races.</title>
        <authorList>
            <person name="Adams T.M."/>
            <person name="Armitage A.D."/>
            <person name="Sobczyk M.K."/>
            <person name="Bates H.J."/>
            <person name="Dunwell J.M."/>
            <person name="Nellist C.F."/>
            <person name="Harrison R.J."/>
        </authorList>
    </citation>
    <scope>NUCLEOTIDE SEQUENCE [LARGE SCALE GENOMIC DNA]</scope>
    <source>
        <strain evidence="2 3">ONT-3</strain>
    </source>
</reference>
<name>A0A6G0K311_9STRA</name>
<protein>
    <submittedName>
        <fullName evidence="2">Uncharacterized protein</fullName>
    </submittedName>
</protein>
<accession>A0A6G0K311</accession>
<proteinExistence type="predicted"/>
<organism evidence="2 3">
    <name type="scientific">Phytophthora fragariae</name>
    <dbReference type="NCBI Taxonomy" id="53985"/>
    <lineage>
        <taxon>Eukaryota</taxon>
        <taxon>Sar</taxon>
        <taxon>Stramenopiles</taxon>
        <taxon>Oomycota</taxon>
        <taxon>Peronosporomycetes</taxon>
        <taxon>Peronosporales</taxon>
        <taxon>Peronosporaceae</taxon>
        <taxon>Phytophthora</taxon>
    </lineage>
</organism>
<dbReference type="EMBL" id="QXFX01002594">
    <property type="protein sequence ID" value="KAE9075475.1"/>
    <property type="molecule type" value="Genomic_DNA"/>
</dbReference>
<evidence type="ECO:0000313" key="2">
    <source>
        <dbReference type="EMBL" id="KAE9075475.1"/>
    </source>
</evidence>
<dbReference type="AlphaFoldDB" id="A0A6G0K311"/>
<dbReference type="Proteomes" id="UP000488956">
    <property type="component" value="Unassembled WGS sequence"/>
</dbReference>
<evidence type="ECO:0000313" key="3">
    <source>
        <dbReference type="Proteomes" id="UP000488956"/>
    </source>
</evidence>
<sequence>MRLFYSVGMLSLTMKAGKSEQVMDPSIDQEDNAYDRVET</sequence>
<evidence type="ECO:0000256" key="1">
    <source>
        <dbReference type="SAM" id="MobiDB-lite"/>
    </source>
</evidence>